<gene>
    <name evidence="5" type="ORF">HJC23_011770</name>
</gene>
<protein>
    <recommendedName>
        <fullName evidence="4">Pseudouridine synthase RsuA/RluA-like domain-containing protein</fullName>
    </recommendedName>
</protein>
<comment type="similarity">
    <text evidence="1">Belongs to the pseudouridine synthase RsuA family.</text>
</comment>
<dbReference type="InterPro" id="IPR042092">
    <property type="entry name" value="PsdUridine_s_RsuA/RluB/E/F_cat"/>
</dbReference>
<dbReference type="InterPro" id="IPR020094">
    <property type="entry name" value="TruA/RsuA/RluB/E/F_N"/>
</dbReference>
<dbReference type="SUPFAM" id="SSF55120">
    <property type="entry name" value="Pseudouridine synthase"/>
    <property type="match status" value="1"/>
</dbReference>
<evidence type="ECO:0000256" key="3">
    <source>
        <dbReference type="SAM" id="MobiDB-lite"/>
    </source>
</evidence>
<dbReference type="Gene3D" id="3.30.70.1560">
    <property type="entry name" value="Alpha-L RNA-binding motif"/>
    <property type="match status" value="1"/>
</dbReference>
<evidence type="ECO:0000256" key="2">
    <source>
        <dbReference type="ARBA" id="ARBA00023235"/>
    </source>
</evidence>
<dbReference type="PROSITE" id="PS01149">
    <property type="entry name" value="PSI_RSU"/>
    <property type="match status" value="1"/>
</dbReference>
<evidence type="ECO:0000256" key="1">
    <source>
        <dbReference type="ARBA" id="ARBA00008348"/>
    </source>
</evidence>
<dbReference type="InterPro" id="IPR006145">
    <property type="entry name" value="PsdUridine_synth_RsuA/RluA"/>
</dbReference>
<evidence type="ECO:0000313" key="5">
    <source>
        <dbReference type="EMBL" id="KAL3787086.1"/>
    </source>
</evidence>
<evidence type="ECO:0000313" key="6">
    <source>
        <dbReference type="Proteomes" id="UP001516023"/>
    </source>
</evidence>
<dbReference type="Proteomes" id="UP001516023">
    <property type="component" value="Unassembled WGS sequence"/>
</dbReference>
<dbReference type="PANTHER" id="PTHR47683">
    <property type="entry name" value="PSEUDOURIDINE SYNTHASE FAMILY PROTEIN-RELATED"/>
    <property type="match status" value="1"/>
</dbReference>
<keyword evidence="6" id="KW-1185">Reference proteome</keyword>
<accession>A0ABD3PIG4</accession>
<organism evidence="5 6">
    <name type="scientific">Cyclotella cryptica</name>
    <dbReference type="NCBI Taxonomy" id="29204"/>
    <lineage>
        <taxon>Eukaryota</taxon>
        <taxon>Sar</taxon>
        <taxon>Stramenopiles</taxon>
        <taxon>Ochrophyta</taxon>
        <taxon>Bacillariophyta</taxon>
        <taxon>Coscinodiscophyceae</taxon>
        <taxon>Thalassiosirophycidae</taxon>
        <taxon>Stephanodiscales</taxon>
        <taxon>Stephanodiscaceae</taxon>
        <taxon>Cyclotella</taxon>
    </lineage>
</organism>
<sequence>MVNQQIETPHNNRRNGRRNEPRFLDYRRSPLPLDVALSFLPLPAQQDRSTAVTPRQLVLAGKVHVNGLVETSCHRLVCRYHDKIAVDDVELKRPISLPSYFVCYKPRGIVCSNKRNEGIDREDAVYISDWLSQTFMNRRGQEVCASFDMSDVKSINTVGRLDEESEGLLLLTNDGSFSRLLCDPEFGLSKTYRVVAKGSGYSSLLNSLLQEEGSCPDGEVLARRITEMIDCGNTANFQSSSKSHGTPSKLHFPYENCTVFDVGKLPSQHSSDDSYYALLDLTLREGKTHAVRRIIKNSGLRVFYLSRIQVEGLCDSFAVVKPRNLVEVVAGGFSGGLNSINKDGTLFSDHRDDSLVTLEPGDVVALKSWHVDRIFSLRS</sequence>
<proteinExistence type="inferred from homology"/>
<feature type="domain" description="Pseudouridine synthase RsuA/RluA-like" evidence="4">
    <location>
        <begin position="100"/>
        <end position="294"/>
    </location>
</feature>
<dbReference type="InterPro" id="IPR020103">
    <property type="entry name" value="PsdUridine_synth_cat_dom_sf"/>
</dbReference>
<dbReference type="PANTHER" id="PTHR47683:SF2">
    <property type="entry name" value="RNA-BINDING S4 DOMAIN-CONTAINING PROTEIN"/>
    <property type="match status" value="1"/>
</dbReference>
<dbReference type="Pfam" id="PF00849">
    <property type="entry name" value="PseudoU_synth_2"/>
    <property type="match status" value="1"/>
</dbReference>
<evidence type="ECO:0000259" key="4">
    <source>
        <dbReference type="Pfam" id="PF00849"/>
    </source>
</evidence>
<dbReference type="EMBL" id="JABMIG020000182">
    <property type="protein sequence ID" value="KAL3787086.1"/>
    <property type="molecule type" value="Genomic_DNA"/>
</dbReference>
<dbReference type="SUPFAM" id="SSF55174">
    <property type="entry name" value="Alpha-L RNA-binding motif"/>
    <property type="match status" value="1"/>
</dbReference>
<keyword evidence="2" id="KW-0413">Isomerase</keyword>
<dbReference type="InterPro" id="IPR018496">
    <property type="entry name" value="PsdUridine_synth_RsuA/RluB_CS"/>
</dbReference>
<name>A0ABD3PIG4_9STRA</name>
<dbReference type="Gene3D" id="3.30.70.580">
    <property type="entry name" value="Pseudouridine synthase I, catalytic domain, N-terminal subdomain"/>
    <property type="match status" value="1"/>
</dbReference>
<dbReference type="GO" id="GO:0006364">
    <property type="term" value="P:rRNA processing"/>
    <property type="evidence" value="ECO:0007669"/>
    <property type="project" value="UniProtKB-ARBA"/>
</dbReference>
<comment type="caution">
    <text evidence="5">The sequence shown here is derived from an EMBL/GenBank/DDBJ whole genome shotgun (WGS) entry which is preliminary data.</text>
</comment>
<dbReference type="GO" id="GO:0009982">
    <property type="term" value="F:pseudouridine synthase activity"/>
    <property type="evidence" value="ECO:0007669"/>
    <property type="project" value="UniProtKB-ARBA"/>
</dbReference>
<dbReference type="InterPro" id="IPR050343">
    <property type="entry name" value="RsuA_PseudoU_synthase"/>
</dbReference>
<feature type="region of interest" description="Disordered" evidence="3">
    <location>
        <begin position="1"/>
        <end position="22"/>
    </location>
</feature>
<dbReference type="AlphaFoldDB" id="A0ABD3PIG4"/>
<reference evidence="5 6" key="1">
    <citation type="journal article" date="2020" name="G3 (Bethesda)">
        <title>Improved Reference Genome for Cyclotella cryptica CCMP332, a Model for Cell Wall Morphogenesis, Salinity Adaptation, and Lipid Production in Diatoms (Bacillariophyta).</title>
        <authorList>
            <person name="Roberts W.R."/>
            <person name="Downey K.M."/>
            <person name="Ruck E.C."/>
            <person name="Traller J.C."/>
            <person name="Alverson A.J."/>
        </authorList>
    </citation>
    <scope>NUCLEOTIDE SEQUENCE [LARGE SCALE GENOMIC DNA]</scope>
    <source>
        <strain evidence="5 6">CCMP332</strain>
    </source>
</reference>